<reference evidence="1" key="1">
    <citation type="submission" date="2022-10" db="EMBL/GenBank/DDBJ databases">
        <title>Whole genome sequencing of three plant growth promoting bacteria isolated from Vachellia tortilis subsp. raddiana in Morocco.</title>
        <authorList>
            <person name="Hnini M."/>
            <person name="Zouagui R."/>
            <person name="Zouagui H."/>
            <person name="Chemao Elfihri M.-W."/>
            <person name="Ibrahimi A."/>
            <person name="Sbabou L."/>
            <person name="Aurag J."/>
        </authorList>
    </citation>
    <scope>NUCLEOTIDE SEQUENCE</scope>
    <source>
        <strain evidence="1">LMR678</strain>
    </source>
</reference>
<comment type="caution">
    <text evidence="1">The sequence shown here is derived from an EMBL/GenBank/DDBJ whole genome shotgun (WGS) entry which is preliminary data.</text>
</comment>
<gene>
    <name evidence="1" type="ORF">O3W52_24360</name>
</gene>
<proteinExistence type="predicted"/>
<evidence type="ECO:0000313" key="1">
    <source>
        <dbReference type="EMBL" id="MCZ4093076.1"/>
    </source>
</evidence>
<keyword evidence="2" id="KW-1185">Reference proteome</keyword>
<dbReference type="EMBL" id="JAPVOI010000005">
    <property type="protein sequence ID" value="MCZ4093076.1"/>
    <property type="molecule type" value="Genomic_DNA"/>
</dbReference>
<protein>
    <submittedName>
        <fullName evidence="1">Uncharacterized protein</fullName>
    </submittedName>
</protein>
<name>A0ABT4KP25_9HYPH</name>
<organism evidence="1 2">
    <name type="scientific">Sinorhizobium psoraleae</name>
    <dbReference type="NCBI Taxonomy" id="520838"/>
    <lineage>
        <taxon>Bacteria</taxon>
        <taxon>Pseudomonadati</taxon>
        <taxon>Pseudomonadota</taxon>
        <taxon>Alphaproteobacteria</taxon>
        <taxon>Hyphomicrobiales</taxon>
        <taxon>Rhizobiaceae</taxon>
        <taxon>Sinorhizobium/Ensifer group</taxon>
        <taxon>Sinorhizobium</taxon>
    </lineage>
</organism>
<accession>A0ABT4KP25</accession>
<evidence type="ECO:0000313" key="2">
    <source>
        <dbReference type="Proteomes" id="UP001079430"/>
    </source>
</evidence>
<dbReference type="Proteomes" id="UP001079430">
    <property type="component" value="Unassembled WGS sequence"/>
</dbReference>
<sequence length="64" mass="7270">MSPIRSNAGSHSDVDARQRHQAADYGIVWGMQGDIRLYHLQRLKVQDEAPSDFSRPRTSRTTTT</sequence>